<dbReference type="InterPro" id="IPR051908">
    <property type="entry name" value="Ribosomal_N-acetyltransferase"/>
</dbReference>
<proteinExistence type="predicted"/>
<gene>
    <name evidence="2" type="ORF">CGZ75_09060</name>
</gene>
<feature type="domain" description="N-acetyltransferase" evidence="1">
    <location>
        <begin position="22"/>
        <end position="176"/>
    </location>
</feature>
<dbReference type="Proteomes" id="UP000215145">
    <property type="component" value="Unassembled WGS sequence"/>
</dbReference>
<dbReference type="InterPro" id="IPR000182">
    <property type="entry name" value="GNAT_dom"/>
</dbReference>
<dbReference type="Pfam" id="PF13302">
    <property type="entry name" value="Acetyltransf_3"/>
    <property type="match status" value="1"/>
</dbReference>
<dbReference type="InterPro" id="IPR016181">
    <property type="entry name" value="Acyl_CoA_acyltransferase"/>
</dbReference>
<dbReference type="SUPFAM" id="SSF55729">
    <property type="entry name" value="Acyl-CoA N-acyltransferases (Nat)"/>
    <property type="match status" value="1"/>
</dbReference>
<evidence type="ECO:0000313" key="2">
    <source>
        <dbReference type="EMBL" id="OXM16786.1"/>
    </source>
</evidence>
<keyword evidence="2" id="KW-0808">Transferase</keyword>
<evidence type="ECO:0000313" key="3">
    <source>
        <dbReference type="Proteomes" id="UP000215145"/>
    </source>
</evidence>
<dbReference type="OrthoDB" id="9784707at2"/>
<dbReference type="GO" id="GO:1990189">
    <property type="term" value="F:protein N-terminal-serine acetyltransferase activity"/>
    <property type="evidence" value="ECO:0007669"/>
    <property type="project" value="TreeGrafter"/>
</dbReference>
<keyword evidence="3" id="KW-1185">Reference proteome</keyword>
<accession>A0A229P3B7</accession>
<dbReference type="PANTHER" id="PTHR43441:SF11">
    <property type="entry name" value="RIBOSOMAL-PROTEIN-SERINE ACETYLTRANSFERASE"/>
    <property type="match status" value="1"/>
</dbReference>
<dbReference type="RefSeq" id="WP_089523868.1">
    <property type="nucleotide sequence ID" value="NZ_NMUQ01000001.1"/>
</dbReference>
<name>A0A229P3B7_9BACL</name>
<protein>
    <submittedName>
        <fullName evidence="2">RimJ/RimL family protein N-acetyltransferase</fullName>
    </submittedName>
</protein>
<dbReference type="Gene3D" id="3.40.630.30">
    <property type="match status" value="1"/>
</dbReference>
<comment type="caution">
    <text evidence="2">The sequence shown here is derived from an EMBL/GenBank/DDBJ whole genome shotgun (WGS) entry which is preliminary data.</text>
</comment>
<dbReference type="GO" id="GO:0008999">
    <property type="term" value="F:protein-N-terminal-alanine acetyltransferase activity"/>
    <property type="evidence" value="ECO:0007669"/>
    <property type="project" value="TreeGrafter"/>
</dbReference>
<sequence length="193" mass="22039">MFACELEKGLHLGLLRTADAKALYRTVERNRAVLEAWLPWVHQIENAADMKNYVRFECKRYKGGKAMSAVIFDGREAAGLISYQELDFRNRKATLGYWLDSARQGKGIMTDAAAQMIRFAFATLDLNRVEIRARADNRRSCAVAERLGFKQEGVLRQEEYSGGVYRDHIVYGLLEADWKRQETGGDDPNRITV</sequence>
<organism evidence="2 3">
    <name type="scientific">Paenibacillus herberti</name>
    <dbReference type="NCBI Taxonomy" id="1619309"/>
    <lineage>
        <taxon>Bacteria</taxon>
        <taxon>Bacillati</taxon>
        <taxon>Bacillota</taxon>
        <taxon>Bacilli</taxon>
        <taxon>Bacillales</taxon>
        <taxon>Paenibacillaceae</taxon>
        <taxon>Paenibacillus</taxon>
    </lineage>
</organism>
<dbReference type="PANTHER" id="PTHR43441">
    <property type="entry name" value="RIBOSOMAL-PROTEIN-SERINE ACETYLTRANSFERASE"/>
    <property type="match status" value="1"/>
</dbReference>
<dbReference type="EMBL" id="NMUQ01000001">
    <property type="protein sequence ID" value="OXM16786.1"/>
    <property type="molecule type" value="Genomic_DNA"/>
</dbReference>
<dbReference type="GO" id="GO:0005737">
    <property type="term" value="C:cytoplasm"/>
    <property type="evidence" value="ECO:0007669"/>
    <property type="project" value="TreeGrafter"/>
</dbReference>
<dbReference type="AlphaFoldDB" id="A0A229P3B7"/>
<evidence type="ECO:0000259" key="1">
    <source>
        <dbReference type="PROSITE" id="PS51186"/>
    </source>
</evidence>
<dbReference type="PROSITE" id="PS51186">
    <property type="entry name" value="GNAT"/>
    <property type="match status" value="1"/>
</dbReference>
<reference evidence="2 3" key="1">
    <citation type="submission" date="2017-07" db="EMBL/GenBank/DDBJ databases">
        <title>Paenibacillus herberti R33 genome sequencing and assembly.</title>
        <authorList>
            <person name="Su W."/>
        </authorList>
    </citation>
    <scope>NUCLEOTIDE SEQUENCE [LARGE SCALE GENOMIC DNA]</scope>
    <source>
        <strain evidence="2 3">R33</strain>
    </source>
</reference>